<dbReference type="Pfam" id="PF00578">
    <property type="entry name" value="AhpC-TSA"/>
    <property type="match status" value="1"/>
</dbReference>
<proteinExistence type="predicted"/>
<reference evidence="2" key="2">
    <citation type="submission" date="2021-09" db="EMBL/GenBank/DDBJ databases">
        <authorList>
            <person name="Gilroy R."/>
        </authorList>
    </citation>
    <scope>NUCLEOTIDE SEQUENCE</scope>
    <source>
        <strain evidence="2">9794</strain>
    </source>
</reference>
<dbReference type="SUPFAM" id="SSF52833">
    <property type="entry name" value="Thioredoxin-like"/>
    <property type="match status" value="1"/>
</dbReference>
<evidence type="ECO:0000313" key="3">
    <source>
        <dbReference type="Proteomes" id="UP000722357"/>
    </source>
</evidence>
<dbReference type="CDD" id="cd02966">
    <property type="entry name" value="TlpA_like_family"/>
    <property type="match status" value="1"/>
</dbReference>
<comment type="caution">
    <text evidence="2">The sequence shown here is derived from an EMBL/GenBank/DDBJ whole genome shotgun (WGS) entry which is preliminary data.</text>
</comment>
<dbReference type="Proteomes" id="UP000722357">
    <property type="component" value="Unassembled WGS sequence"/>
</dbReference>
<dbReference type="GO" id="GO:0016491">
    <property type="term" value="F:oxidoreductase activity"/>
    <property type="evidence" value="ECO:0007669"/>
    <property type="project" value="InterPro"/>
</dbReference>
<protein>
    <submittedName>
        <fullName evidence="2">TlpA family protein disulfide reductase</fullName>
    </submittedName>
</protein>
<dbReference type="EMBL" id="DYWE01000065">
    <property type="protein sequence ID" value="HJF81283.1"/>
    <property type="molecule type" value="Genomic_DNA"/>
</dbReference>
<name>A0A921HKI6_9BACT</name>
<evidence type="ECO:0000313" key="2">
    <source>
        <dbReference type="EMBL" id="HJF81283.1"/>
    </source>
</evidence>
<feature type="domain" description="Thioredoxin" evidence="1">
    <location>
        <begin position="31"/>
        <end position="172"/>
    </location>
</feature>
<dbReference type="InterPro" id="IPR013766">
    <property type="entry name" value="Thioredoxin_domain"/>
</dbReference>
<organism evidence="2 3">
    <name type="scientific">Phocaeicola plebeius</name>
    <dbReference type="NCBI Taxonomy" id="310297"/>
    <lineage>
        <taxon>Bacteria</taxon>
        <taxon>Pseudomonadati</taxon>
        <taxon>Bacteroidota</taxon>
        <taxon>Bacteroidia</taxon>
        <taxon>Bacteroidales</taxon>
        <taxon>Bacteroidaceae</taxon>
        <taxon>Phocaeicola</taxon>
    </lineage>
</organism>
<gene>
    <name evidence="2" type="ORF">K8V40_06480</name>
</gene>
<evidence type="ECO:0000259" key="1">
    <source>
        <dbReference type="PROSITE" id="PS51352"/>
    </source>
</evidence>
<sequence>MKYWLSIFFVLLGCLLFSCIREEVSAGHDRVEPGDTLPDFSMVLNDGSELTTQSLKGKVVVLIFFHTECPDCQKELPVIQQLYEEYATNEEVPIYAISREESEEEVADYWERNSLTIHYSAQDDRRVYELFSTSGIPRVYVCRRDGTIVSMYSDNPIATYSQLSEDVENTLNFSSYLFAEQMLSLNLPTRIY</sequence>
<dbReference type="PANTHER" id="PTHR42852:SF17">
    <property type="entry name" value="THIOREDOXIN-LIKE PROTEIN HI_1115"/>
    <property type="match status" value="1"/>
</dbReference>
<dbReference type="AlphaFoldDB" id="A0A921HKI6"/>
<dbReference type="GO" id="GO:0016209">
    <property type="term" value="F:antioxidant activity"/>
    <property type="evidence" value="ECO:0007669"/>
    <property type="project" value="InterPro"/>
</dbReference>
<dbReference type="InterPro" id="IPR036249">
    <property type="entry name" value="Thioredoxin-like_sf"/>
</dbReference>
<dbReference type="PROSITE" id="PS51257">
    <property type="entry name" value="PROKAR_LIPOPROTEIN"/>
    <property type="match status" value="1"/>
</dbReference>
<reference evidence="2" key="1">
    <citation type="journal article" date="2021" name="PeerJ">
        <title>Extensive microbial diversity within the chicken gut microbiome revealed by metagenomics and culture.</title>
        <authorList>
            <person name="Gilroy R."/>
            <person name="Ravi A."/>
            <person name="Getino M."/>
            <person name="Pursley I."/>
            <person name="Horton D.L."/>
            <person name="Alikhan N.F."/>
            <person name="Baker D."/>
            <person name="Gharbi K."/>
            <person name="Hall N."/>
            <person name="Watson M."/>
            <person name="Adriaenssens E.M."/>
            <person name="Foster-Nyarko E."/>
            <person name="Jarju S."/>
            <person name="Secka A."/>
            <person name="Antonio M."/>
            <person name="Oren A."/>
            <person name="Chaudhuri R.R."/>
            <person name="La Ragione R."/>
            <person name="Hildebrand F."/>
            <person name="Pallen M.J."/>
        </authorList>
    </citation>
    <scope>NUCLEOTIDE SEQUENCE</scope>
    <source>
        <strain evidence="2">9794</strain>
    </source>
</reference>
<accession>A0A921HKI6</accession>
<dbReference type="PROSITE" id="PS51352">
    <property type="entry name" value="THIOREDOXIN_2"/>
    <property type="match status" value="1"/>
</dbReference>
<dbReference type="Gene3D" id="3.40.30.10">
    <property type="entry name" value="Glutaredoxin"/>
    <property type="match status" value="1"/>
</dbReference>
<dbReference type="InterPro" id="IPR050553">
    <property type="entry name" value="Thioredoxin_ResA/DsbE_sf"/>
</dbReference>
<dbReference type="InterPro" id="IPR000866">
    <property type="entry name" value="AhpC/TSA"/>
</dbReference>
<dbReference type="PANTHER" id="PTHR42852">
    <property type="entry name" value="THIOL:DISULFIDE INTERCHANGE PROTEIN DSBE"/>
    <property type="match status" value="1"/>
</dbReference>